<protein>
    <submittedName>
        <fullName evidence="2">Plant intracellular ras group-related LRR 1</fullName>
    </submittedName>
</protein>
<comment type="caution">
    <text evidence="2">The sequence shown here is derived from an EMBL/GenBank/DDBJ whole genome shotgun (WGS) entry which is preliminary data.</text>
</comment>
<sequence length="112" mass="12348">MSSNAQSSSVSSVESSKWRVMPPTSGLTIACCGWRMSVMTSLGRLSHPSHLPARTNGRMTITQTRRMLRARTRAGNHRMSSHFSSFKGYNSVVGRATSPMLQAVFSGWEELL</sequence>
<accession>A0A5A7QUT2</accession>
<evidence type="ECO:0000313" key="2">
    <source>
        <dbReference type="EMBL" id="GER48819.1"/>
    </source>
</evidence>
<gene>
    <name evidence="2" type="ORF">STAS_26012</name>
</gene>
<feature type="compositionally biased region" description="Low complexity" evidence="1">
    <location>
        <begin position="1"/>
        <end position="15"/>
    </location>
</feature>
<dbReference type="Proteomes" id="UP000325081">
    <property type="component" value="Unassembled WGS sequence"/>
</dbReference>
<feature type="region of interest" description="Disordered" evidence="1">
    <location>
        <begin position="1"/>
        <end position="20"/>
    </location>
</feature>
<keyword evidence="3" id="KW-1185">Reference proteome</keyword>
<name>A0A5A7QUT2_STRAF</name>
<dbReference type="AlphaFoldDB" id="A0A5A7QUT2"/>
<organism evidence="2 3">
    <name type="scientific">Striga asiatica</name>
    <name type="common">Asiatic witchweed</name>
    <name type="synonym">Buchnera asiatica</name>
    <dbReference type="NCBI Taxonomy" id="4170"/>
    <lineage>
        <taxon>Eukaryota</taxon>
        <taxon>Viridiplantae</taxon>
        <taxon>Streptophyta</taxon>
        <taxon>Embryophyta</taxon>
        <taxon>Tracheophyta</taxon>
        <taxon>Spermatophyta</taxon>
        <taxon>Magnoliopsida</taxon>
        <taxon>eudicotyledons</taxon>
        <taxon>Gunneridae</taxon>
        <taxon>Pentapetalae</taxon>
        <taxon>asterids</taxon>
        <taxon>lamiids</taxon>
        <taxon>Lamiales</taxon>
        <taxon>Orobanchaceae</taxon>
        <taxon>Buchnereae</taxon>
        <taxon>Striga</taxon>
    </lineage>
</organism>
<dbReference type="EMBL" id="BKCP01008293">
    <property type="protein sequence ID" value="GER48819.1"/>
    <property type="molecule type" value="Genomic_DNA"/>
</dbReference>
<proteinExistence type="predicted"/>
<evidence type="ECO:0000313" key="3">
    <source>
        <dbReference type="Proteomes" id="UP000325081"/>
    </source>
</evidence>
<evidence type="ECO:0000256" key="1">
    <source>
        <dbReference type="SAM" id="MobiDB-lite"/>
    </source>
</evidence>
<reference evidence="3" key="1">
    <citation type="journal article" date="2019" name="Curr. Biol.">
        <title>Genome Sequence of Striga asiatica Provides Insight into the Evolution of Plant Parasitism.</title>
        <authorList>
            <person name="Yoshida S."/>
            <person name="Kim S."/>
            <person name="Wafula E.K."/>
            <person name="Tanskanen J."/>
            <person name="Kim Y.M."/>
            <person name="Honaas L."/>
            <person name="Yang Z."/>
            <person name="Spallek T."/>
            <person name="Conn C.E."/>
            <person name="Ichihashi Y."/>
            <person name="Cheong K."/>
            <person name="Cui S."/>
            <person name="Der J.P."/>
            <person name="Gundlach H."/>
            <person name="Jiao Y."/>
            <person name="Hori C."/>
            <person name="Ishida J.K."/>
            <person name="Kasahara H."/>
            <person name="Kiba T."/>
            <person name="Kim M.S."/>
            <person name="Koo N."/>
            <person name="Laohavisit A."/>
            <person name="Lee Y.H."/>
            <person name="Lumba S."/>
            <person name="McCourt P."/>
            <person name="Mortimer J.C."/>
            <person name="Mutuku J.M."/>
            <person name="Nomura T."/>
            <person name="Sasaki-Sekimoto Y."/>
            <person name="Seto Y."/>
            <person name="Wang Y."/>
            <person name="Wakatake T."/>
            <person name="Sakakibara H."/>
            <person name="Demura T."/>
            <person name="Yamaguchi S."/>
            <person name="Yoneyama K."/>
            <person name="Manabe R.I."/>
            <person name="Nelson D.C."/>
            <person name="Schulman A.H."/>
            <person name="Timko M.P."/>
            <person name="dePamphilis C.W."/>
            <person name="Choi D."/>
            <person name="Shirasu K."/>
        </authorList>
    </citation>
    <scope>NUCLEOTIDE SEQUENCE [LARGE SCALE GENOMIC DNA]</scope>
    <source>
        <strain evidence="3">cv. UVA1</strain>
    </source>
</reference>